<name>A0A7Y0AS65_9FLAO</name>
<sequence length="55" mass="6268">MAKAGESLSDNDLESFTSRKDVKKADSKNSEHAQQMLLHTVIPLLKNLRVKYDHE</sequence>
<keyword evidence="3" id="KW-1185">Reference proteome</keyword>
<comment type="caution">
    <text evidence="2">The sequence shown here is derived from an EMBL/GenBank/DDBJ whole genome shotgun (WGS) entry which is preliminary data.</text>
</comment>
<protein>
    <submittedName>
        <fullName evidence="2">Uncharacterized protein</fullName>
    </submittedName>
</protein>
<evidence type="ECO:0000313" key="3">
    <source>
        <dbReference type="Proteomes" id="UP000544054"/>
    </source>
</evidence>
<accession>A0A7Y0AS65</accession>
<gene>
    <name evidence="2" type="ORF">HHL23_21870</name>
</gene>
<organism evidence="2 3">
    <name type="scientific">Chryseobacterium antibioticum</name>
    <dbReference type="NCBI Taxonomy" id="2728847"/>
    <lineage>
        <taxon>Bacteria</taxon>
        <taxon>Pseudomonadati</taxon>
        <taxon>Bacteroidota</taxon>
        <taxon>Flavobacteriia</taxon>
        <taxon>Flavobacteriales</taxon>
        <taxon>Weeksellaceae</taxon>
        <taxon>Chryseobacterium group</taxon>
        <taxon>Chryseobacterium</taxon>
    </lineage>
</organism>
<dbReference type="RefSeq" id="WP_169236861.1">
    <property type="nucleotide sequence ID" value="NZ_JABBGI010000051.1"/>
</dbReference>
<feature type="region of interest" description="Disordered" evidence="1">
    <location>
        <begin position="1"/>
        <end position="32"/>
    </location>
</feature>
<feature type="compositionally biased region" description="Basic and acidic residues" evidence="1">
    <location>
        <begin position="17"/>
        <end position="31"/>
    </location>
</feature>
<evidence type="ECO:0000256" key="1">
    <source>
        <dbReference type="SAM" id="MobiDB-lite"/>
    </source>
</evidence>
<dbReference type="Proteomes" id="UP000544054">
    <property type="component" value="Unassembled WGS sequence"/>
</dbReference>
<dbReference type="AlphaFoldDB" id="A0A7Y0AS65"/>
<dbReference type="EMBL" id="JABBGI010000051">
    <property type="protein sequence ID" value="NML72410.1"/>
    <property type="molecule type" value="Genomic_DNA"/>
</dbReference>
<reference evidence="2 3" key="1">
    <citation type="submission" date="2020-04" db="EMBL/GenBank/DDBJ databases">
        <title>Chryseobacterium sp. RP-3-3 sp. nov., isolated from Jeju soil.</title>
        <authorList>
            <person name="Dahal R.H."/>
        </authorList>
    </citation>
    <scope>NUCLEOTIDE SEQUENCE [LARGE SCALE GENOMIC DNA]</scope>
    <source>
        <strain evidence="2 3">RP-3-3</strain>
    </source>
</reference>
<evidence type="ECO:0000313" key="2">
    <source>
        <dbReference type="EMBL" id="NML72410.1"/>
    </source>
</evidence>
<proteinExistence type="predicted"/>